<protein>
    <submittedName>
        <fullName evidence="7">Dml-1</fullName>
    </submittedName>
</protein>
<keyword evidence="4" id="KW-0496">Mitochondrion</keyword>
<evidence type="ECO:0000256" key="3">
    <source>
        <dbReference type="ARBA" id="ARBA00008507"/>
    </source>
</evidence>
<proteinExistence type="inferred from homology"/>
<dbReference type="PANTHER" id="PTHR13391">
    <property type="entry name" value="MITOCHONDRIAL DISTRIBUTION REGULATOR MISATO"/>
    <property type="match status" value="1"/>
</dbReference>
<dbReference type="InterPro" id="IPR029209">
    <property type="entry name" value="DML1/Misato_tubulin"/>
</dbReference>
<dbReference type="Pfam" id="PF10644">
    <property type="entry name" value="Misat_Tub_SegII"/>
    <property type="match status" value="1"/>
</dbReference>
<evidence type="ECO:0000259" key="5">
    <source>
        <dbReference type="Pfam" id="PF10644"/>
    </source>
</evidence>
<name>A0AAD5WU56_9PEZI</name>
<reference evidence="7" key="1">
    <citation type="submission" date="2022-07" db="EMBL/GenBank/DDBJ databases">
        <title>Draft genome sequence of Zalerion maritima ATCC 34329, a (micro)plastics degrading marine fungus.</title>
        <authorList>
            <person name="Paco A."/>
            <person name="Goncalves M.F.M."/>
            <person name="Rocha-Santos T.A.P."/>
            <person name="Alves A."/>
        </authorList>
    </citation>
    <scope>NUCLEOTIDE SEQUENCE</scope>
    <source>
        <strain evidence="7">ATCC 34329</strain>
    </source>
</reference>
<dbReference type="EMBL" id="JAKWBI020000049">
    <property type="protein sequence ID" value="KAJ2904619.1"/>
    <property type="molecule type" value="Genomic_DNA"/>
</dbReference>
<evidence type="ECO:0000256" key="1">
    <source>
        <dbReference type="ARBA" id="ARBA00003757"/>
    </source>
</evidence>
<accession>A0AAD5WU56</accession>
<dbReference type="PANTHER" id="PTHR13391:SF0">
    <property type="entry name" value="PROTEIN MISATO HOMOLOG 1"/>
    <property type="match status" value="1"/>
</dbReference>
<feature type="domain" description="DML1/Misato tubulin" evidence="6">
    <location>
        <begin position="123"/>
        <end position="306"/>
    </location>
</feature>
<comment type="function">
    <text evidence="1">Involved in the partitioning of the mitochondrial organelle and mitochondrial DNA (mtDNA) inheritance.</text>
</comment>
<dbReference type="InterPro" id="IPR019605">
    <property type="entry name" value="Misato_II_tubulin-like"/>
</dbReference>
<comment type="subcellular location">
    <subcellularLocation>
        <location evidence="2">Mitochondrion</location>
    </subcellularLocation>
</comment>
<gene>
    <name evidence="7" type="ORF">MKZ38_007598</name>
</gene>
<evidence type="ECO:0000259" key="6">
    <source>
        <dbReference type="Pfam" id="PF14881"/>
    </source>
</evidence>
<dbReference type="InterPro" id="IPR049942">
    <property type="entry name" value="DML1/Misato"/>
</dbReference>
<keyword evidence="8" id="KW-1185">Reference proteome</keyword>
<comment type="caution">
    <text evidence="7">The sequence shown here is derived from an EMBL/GenBank/DDBJ whole genome shotgun (WGS) entry which is preliminary data.</text>
</comment>
<feature type="domain" description="Misato Segment II tubulin-like" evidence="5">
    <location>
        <begin position="2"/>
        <end position="117"/>
    </location>
</feature>
<evidence type="ECO:0000313" key="8">
    <source>
        <dbReference type="Proteomes" id="UP001201980"/>
    </source>
</evidence>
<dbReference type="GO" id="GO:0007005">
    <property type="term" value="P:mitochondrion organization"/>
    <property type="evidence" value="ECO:0007669"/>
    <property type="project" value="InterPro"/>
</dbReference>
<sequence>MKEIITLQLGHESNHLATHFWNAQESYFSYEPREESRIDHDVHWRQGISADGSDTFTPRTVIYDLKGGFGSMRKINALYEEPVPQPDPAGSSLWAGPQTVKRLPEIPVTDYQQSLDQGNTPKALTTSSVRYWSDYNRVFYHPRSIVQINDYDVHSSPNPFDKWAAGDLLFQTLDREHDLVDRDLRPFVEEADQMQGIQLLTSIHDAWSGFASRYIEALRDDHPKSSIWVWAVQPPFGTGKSEARLQSLTNTARAIVDVSRQGSLMLPLGLDRAVIPRSTGFDMTSSWHTSSLLSVALETATLPSRLKPGAGSSATLNTMTEAVVKAGKRRLANVTMQVGGDDRAGDQVSIHPNGQLGAHNPGDSELKLDLSFATGPSPGRPTDYLAATESHVFAKLSSSRGFRYQEDSLHLALNPTSTRCDTILRRQAPFSSVFLTLQSSSFVLS</sequence>
<dbReference type="Proteomes" id="UP001201980">
    <property type="component" value="Unassembled WGS sequence"/>
</dbReference>
<dbReference type="AlphaFoldDB" id="A0AAD5WU56"/>
<evidence type="ECO:0000313" key="7">
    <source>
        <dbReference type="EMBL" id="KAJ2904619.1"/>
    </source>
</evidence>
<dbReference type="Gene3D" id="3.40.50.1440">
    <property type="entry name" value="Tubulin/FtsZ, GTPase domain"/>
    <property type="match status" value="1"/>
</dbReference>
<dbReference type="InterPro" id="IPR036525">
    <property type="entry name" value="Tubulin/FtsZ_GTPase_sf"/>
</dbReference>
<organism evidence="7 8">
    <name type="scientific">Zalerion maritima</name>
    <dbReference type="NCBI Taxonomy" id="339359"/>
    <lineage>
        <taxon>Eukaryota</taxon>
        <taxon>Fungi</taxon>
        <taxon>Dikarya</taxon>
        <taxon>Ascomycota</taxon>
        <taxon>Pezizomycotina</taxon>
        <taxon>Sordariomycetes</taxon>
        <taxon>Lulworthiomycetidae</taxon>
        <taxon>Lulworthiales</taxon>
        <taxon>Lulworthiaceae</taxon>
        <taxon>Zalerion</taxon>
    </lineage>
</organism>
<dbReference type="Pfam" id="PF14881">
    <property type="entry name" value="Tubulin_3"/>
    <property type="match status" value="1"/>
</dbReference>
<dbReference type="GO" id="GO:0005739">
    <property type="term" value="C:mitochondrion"/>
    <property type="evidence" value="ECO:0007669"/>
    <property type="project" value="UniProtKB-SubCell"/>
</dbReference>
<evidence type="ECO:0000256" key="2">
    <source>
        <dbReference type="ARBA" id="ARBA00004173"/>
    </source>
</evidence>
<evidence type="ECO:0000256" key="4">
    <source>
        <dbReference type="ARBA" id="ARBA00023128"/>
    </source>
</evidence>
<dbReference type="SUPFAM" id="SSF52490">
    <property type="entry name" value="Tubulin nucleotide-binding domain-like"/>
    <property type="match status" value="1"/>
</dbReference>
<comment type="similarity">
    <text evidence="3">Belongs to the misato family.</text>
</comment>